<dbReference type="InterPro" id="IPR015424">
    <property type="entry name" value="PyrdxlP-dep_Trfase"/>
</dbReference>
<dbReference type="NCBIfam" id="TIGR03402">
    <property type="entry name" value="FeS_nifS"/>
    <property type="match status" value="1"/>
</dbReference>
<feature type="domain" description="Aminotransferase class V" evidence="11">
    <location>
        <begin position="4"/>
        <end position="365"/>
    </location>
</feature>
<dbReference type="InterPro" id="IPR015421">
    <property type="entry name" value="PyrdxlP-dep_Trfase_major"/>
</dbReference>
<dbReference type="GO" id="GO:0046872">
    <property type="term" value="F:metal ion binding"/>
    <property type="evidence" value="ECO:0007669"/>
    <property type="project" value="UniProtKB-KW"/>
</dbReference>
<dbReference type="KEGG" id="mpd:MCP_0856"/>
<evidence type="ECO:0000256" key="6">
    <source>
        <dbReference type="ARBA" id="ARBA00022898"/>
    </source>
</evidence>
<dbReference type="GO" id="GO:1990221">
    <property type="term" value="C:L-cysteine desulfurase complex"/>
    <property type="evidence" value="ECO:0007669"/>
    <property type="project" value="UniProtKB-ARBA"/>
</dbReference>
<protein>
    <recommendedName>
        <fullName evidence="9">Cysteine desulfurase IscS</fullName>
        <ecNumber evidence="9">2.8.1.7</ecNumber>
    </recommendedName>
</protein>
<dbReference type="SUPFAM" id="SSF53383">
    <property type="entry name" value="PLP-dependent transferases"/>
    <property type="match status" value="1"/>
</dbReference>
<dbReference type="PANTHER" id="PTHR11601">
    <property type="entry name" value="CYSTEINE DESULFURYLASE FAMILY MEMBER"/>
    <property type="match status" value="1"/>
</dbReference>
<dbReference type="GeneID" id="8680890"/>
<dbReference type="InterPro" id="IPR017772">
    <property type="entry name" value="Cys_deSase_NifS_bac/arc"/>
</dbReference>
<comment type="miscellaneous">
    <text evidence="9">In Archaea the pyridoxal phosphate cofactor is not covalently bound to Lys but ligated by other amino acids.</text>
</comment>
<dbReference type="EC" id="2.8.1.7" evidence="9"/>
<feature type="binding site" evidence="9">
    <location>
        <position position="237"/>
    </location>
    <ligand>
        <name>pyridoxal 5'-phosphate</name>
        <dbReference type="ChEBI" id="CHEBI:597326"/>
    </ligand>
</feature>
<dbReference type="Gene3D" id="3.40.640.10">
    <property type="entry name" value="Type I PLP-dependent aspartate aminotransferase-like (Major domain)"/>
    <property type="match status" value="1"/>
</dbReference>
<dbReference type="Gene3D" id="3.90.1150.10">
    <property type="entry name" value="Aspartate Aminotransferase, domain 1"/>
    <property type="match status" value="1"/>
</dbReference>
<evidence type="ECO:0000256" key="9">
    <source>
        <dbReference type="HAMAP-Rule" id="MF_00331"/>
    </source>
</evidence>
<dbReference type="GO" id="GO:0044571">
    <property type="term" value="P:[2Fe-2S] cluster assembly"/>
    <property type="evidence" value="ECO:0007669"/>
    <property type="project" value="UniProtKB-UniRule"/>
</dbReference>
<comment type="subunit">
    <text evidence="9">Homodimer. Forms a heterotetramer with IscU, interacts with other sulfur acceptors.</text>
</comment>
<dbReference type="InParanoid" id="D1YWV6"/>
<comment type="function">
    <text evidence="9">Master enzyme that delivers sulfur to a number of partners involved in Fe-S cluster assembly, tRNA modification or cofactor biosynthesis. Catalyzes the removal of elemental sulfur atoms from cysteine to produce alanine. Functions as a sulfur delivery protein for Fe-S cluster synthesis onto IscU, an Fe-S scaffold assembly protein, as well as other S acceptor proteins.</text>
</comment>
<evidence type="ECO:0000313" key="13">
    <source>
        <dbReference type="Proteomes" id="UP000001882"/>
    </source>
</evidence>
<dbReference type="InterPro" id="IPR015422">
    <property type="entry name" value="PyrdxlP-dep_Trfase_small"/>
</dbReference>
<name>D1YWV6_METPS</name>
<dbReference type="RefSeq" id="WP_012899607.1">
    <property type="nucleotide sequence ID" value="NC_013665.1"/>
</dbReference>
<gene>
    <name evidence="12" type="primary">iscS-2</name>
    <name evidence="9" type="synonym">iscS</name>
    <name evidence="12" type="ordered locus">MCP_0856</name>
</gene>
<sequence>MRQVYLDNAATTQVSDEVLDAMLPYFNRSFGNASSLYQMGRQAAEAMEKAREQVANAIGADTKEVIFTSGGTESDNIAVIGAAHAMREHGNHIITSTIEHPAVMEPCRHLEKEGYEVTYLPVDCEGIVSLDALNDAVTPNTILISVMHVNNEIGTIQPIEEIGRVAKENDILFHTDAVQSLGKIPVDVDDLGVDLLSLSGHKIHGPKGIGALFVRKGTRVKAVEYGGGQERGLRSGTENIPGIVGMGQACEAAARDLEKNAAHMTRLRDKLIDGITKEEYVRLNGSRTMRSPNNANLSFHYIEGESLVLMLDMKGVEASTGSACSSKELQASHVLLALGMPPEQAHGSLRFTNSIYNTEEDIDYVLDVLPDIVQKLMAMSPLYKPY</sequence>
<comment type="pathway">
    <text evidence="9">Cofactor biosynthesis; iron-sulfur cluster biosynthesis.</text>
</comment>
<keyword evidence="4 9" id="KW-0808">Transferase</keyword>
<evidence type="ECO:0000256" key="5">
    <source>
        <dbReference type="ARBA" id="ARBA00022723"/>
    </source>
</evidence>
<dbReference type="GO" id="GO:0006520">
    <property type="term" value="P:amino acid metabolic process"/>
    <property type="evidence" value="ECO:0007669"/>
    <property type="project" value="InterPro"/>
</dbReference>
<dbReference type="PROSITE" id="PS00595">
    <property type="entry name" value="AA_TRANSFER_CLASS_5"/>
    <property type="match status" value="1"/>
</dbReference>
<reference evidence="12 13" key="2">
    <citation type="journal article" date="2008" name="Int. J. Syst. Evol. Microbiol.">
        <title>Methanocella paludicola gen. nov., sp. nov., a methane-producing archaeon, the first isolate of the lineage 'Rice Cluster I', and proposal of the new archaeal order Methanocellales ord. nov.</title>
        <authorList>
            <person name="Sakai S."/>
            <person name="Imachi H."/>
            <person name="Hanada S."/>
            <person name="Ohashi A."/>
            <person name="Harada H."/>
            <person name="Kamagata Y."/>
        </authorList>
    </citation>
    <scope>NUCLEOTIDE SEQUENCE [LARGE SCALE GENOMIC DNA]</scope>
    <source>
        <strain evidence="13">DSM 17711 / JCM 13418 / NBRC 101707 / SANAE</strain>
    </source>
</reference>
<keyword evidence="7 9" id="KW-0408">Iron</keyword>
<feature type="active site" description="Cysteine persulfide intermediate" evidence="9">
    <location>
        <position position="324"/>
    </location>
</feature>
<feature type="binding site" evidence="9">
    <location>
        <begin position="199"/>
        <end position="201"/>
    </location>
    <ligand>
        <name>pyridoxal 5'-phosphate</name>
        <dbReference type="ChEBI" id="CHEBI:597326"/>
    </ligand>
</feature>
<dbReference type="GO" id="GO:0031071">
    <property type="term" value="F:cysteine desulfurase activity"/>
    <property type="evidence" value="ECO:0007669"/>
    <property type="project" value="UniProtKB-UniRule"/>
</dbReference>
<dbReference type="InterPro" id="IPR010240">
    <property type="entry name" value="Cys_deSase_IscS"/>
</dbReference>
<evidence type="ECO:0000256" key="1">
    <source>
        <dbReference type="ARBA" id="ARBA00001933"/>
    </source>
</evidence>
<reference evidence="12 13" key="1">
    <citation type="journal article" date="2007" name="Appl. Environ. Microbiol.">
        <title>Isolation of key methanogens for global methane emission from rice paddy fields: a novel isolate affiliated with the clone cluster rice cluster I.</title>
        <authorList>
            <person name="Sakai S."/>
            <person name="Imachi H."/>
            <person name="Sekiguchi Y."/>
            <person name="Ohashi A."/>
            <person name="Harada H."/>
            <person name="Kamagata Y."/>
        </authorList>
    </citation>
    <scope>NUCLEOTIDE SEQUENCE [LARGE SCALE GENOMIC DNA]</scope>
    <source>
        <strain evidence="13">DSM 17711 / JCM 13418 / NBRC 101707 / SANAE</strain>
    </source>
</reference>
<dbReference type="Proteomes" id="UP000001882">
    <property type="component" value="Chromosome"/>
</dbReference>
<accession>D1YWV6</accession>
<dbReference type="OrthoDB" id="9577at2157"/>
<dbReference type="PANTHER" id="PTHR11601:SF34">
    <property type="entry name" value="CYSTEINE DESULFURASE"/>
    <property type="match status" value="1"/>
</dbReference>
<feature type="binding site" evidence="9">
    <location>
        <position position="151"/>
    </location>
    <ligand>
        <name>pyridoxal 5'-phosphate</name>
        <dbReference type="ChEBI" id="CHEBI:597326"/>
    </ligand>
</feature>
<dbReference type="GO" id="GO:0051537">
    <property type="term" value="F:2 iron, 2 sulfur cluster binding"/>
    <property type="evidence" value="ECO:0007669"/>
    <property type="project" value="UniProtKB-UniRule"/>
</dbReference>
<evidence type="ECO:0000256" key="2">
    <source>
        <dbReference type="ARBA" id="ARBA00006490"/>
    </source>
</evidence>
<comment type="subcellular location">
    <subcellularLocation>
        <location evidence="9">Cytoplasm</location>
    </subcellularLocation>
</comment>
<reference evidence="13" key="3">
    <citation type="journal article" date="2011" name="PLoS ONE">
        <title>Genome sequence of a mesophilic hydrogenotrophic methanogen Methanocella paludicola, the first cultivated representative of the order Methanocellales.</title>
        <authorList>
            <person name="Sakai S."/>
            <person name="Takaki Y."/>
            <person name="Shimamura S."/>
            <person name="Sekine M."/>
            <person name="Tajima T."/>
            <person name="Kosugi H."/>
            <person name="Ichikawa N."/>
            <person name="Tasumi E."/>
            <person name="Hiraki A.T."/>
            <person name="Shimizu A."/>
            <person name="Kato Y."/>
            <person name="Nishiko R."/>
            <person name="Mori K."/>
            <person name="Fujita N."/>
            <person name="Imachi H."/>
            <person name="Takai K."/>
        </authorList>
    </citation>
    <scope>NUCLEOTIDE SEQUENCE [LARGE SCALE GENOMIC DNA]</scope>
    <source>
        <strain evidence="13">DSM 17711 / JCM 13418 / NBRC 101707 / SANAE</strain>
    </source>
</reference>
<evidence type="ECO:0000256" key="8">
    <source>
        <dbReference type="ARBA" id="ARBA00023014"/>
    </source>
</evidence>
<organism evidence="12 13">
    <name type="scientific">Methanocella paludicola (strain DSM 17711 / JCM 13418 / NBRC 101707 / SANAE)</name>
    <dbReference type="NCBI Taxonomy" id="304371"/>
    <lineage>
        <taxon>Archaea</taxon>
        <taxon>Methanobacteriati</taxon>
        <taxon>Methanobacteriota</taxon>
        <taxon>Stenosarchaea group</taxon>
        <taxon>Methanomicrobia</taxon>
        <taxon>Methanocellales</taxon>
        <taxon>Methanocellaceae</taxon>
        <taxon>Methanocella</taxon>
    </lineage>
</organism>
<dbReference type="Pfam" id="PF00266">
    <property type="entry name" value="Aminotran_5"/>
    <property type="match status" value="1"/>
</dbReference>
<dbReference type="GO" id="GO:0030170">
    <property type="term" value="F:pyridoxal phosphate binding"/>
    <property type="evidence" value="ECO:0007669"/>
    <property type="project" value="UniProtKB-UniRule"/>
</dbReference>
<comment type="catalytic activity">
    <reaction evidence="9">
        <text>(sulfur carrier)-H + L-cysteine = (sulfur carrier)-SH + L-alanine</text>
        <dbReference type="Rhea" id="RHEA:43892"/>
        <dbReference type="Rhea" id="RHEA-COMP:14737"/>
        <dbReference type="Rhea" id="RHEA-COMP:14739"/>
        <dbReference type="ChEBI" id="CHEBI:29917"/>
        <dbReference type="ChEBI" id="CHEBI:35235"/>
        <dbReference type="ChEBI" id="CHEBI:57972"/>
        <dbReference type="ChEBI" id="CHEBI:64428"/>
        <dbReference type="EC" id="2.8.1.7"/>
    </reaction>
</comment>
<comment type="similarity">
    <text evidence="2 9">Belongs to the class-V pyridoxal-phosphate-dependent aminotransferase family. NifS/IscS subfamily.</text>
</comment>
<keyword evidence="5 9" id="KW-0479">Metal-binding</keyword>
<evidence type="ECO:0000256" key="7">
    <source>
        <dbReference type="ARBA" id="ARBA00023004"/>
    </source>
</evidence>
<dbReference type="InterPro" id="IPR016454">
    <property type="entry name" value="Cysteine_dSase"/>
</dbReference>
<dbReference type="FunFam" id="3.40.640.10:FF:000003">
    <property type="entry name" value="Cysteine desulfurase IscS"/>
    <property type="match status" value="1"/>
</dbReference>
<dbReference type="HAMAP" id="MF_00331">
    <property type="entry name" value="Cys_desulf_IscS"/>
    <property type="match status" value="1"/>
</dbReference>
<dbReference type="InterPro" id="IPR020578">
    <property type="entry name" value="Aminotrans_V_PyrdxlP_BS"/>
</dbReference>
<keyword evidence="6 9" id="KW-0663">Pyridoxal phosphate</keyword>
<evidence type="ECO:0000259" key="11">
    <source>
        <dbReference type="Pfam" id="PF00266"/>
    </source>
</evidence>
<dbReference type="UniPathway" id="UPA00266"/>
<evidence type="ECO:0000256" key="3">
    <source>
        <dbReference type="ARBA" id="ARBA00022490"/>
    </source>
</evidence>
<comment type="cofactor">
    <cofactor evidence="1 9 10">
        <name>pyridoxal 5'-phosphate</name>
        <dbReference type="ChEBI" id="CHEBI:597326"/>
    </cofactor>
</comment>
<dbReference type="PATRIC" id="fig|304371.9.peg.881"/>
<evidence type="ECO:0000256" key="10">
    <source>
        <dbReference type="RuleBase" id="RU004504"/>
    </source>
</evidence>
<evidence type="ECO:0000256" key="4">
    <source>
        <dbReference type="ARBA" id="ARBA00022679"/>
    </source>
</evidence>
<dbReference type="InterPro" id="IPR000192">
    <property type="entry name" value="Aminotrans_V_dom"/>
</dbReference>
<dbReference type="Gene3D" id="1.10.260.50">
    <property type="match status" value="1"/>
</dbReference>
<dbReference type="NCBIfam" id="NF002806">
    <property type="entry name" value="PRK02948.1"/>
    <property type="match status" value="1"/>
</dbReference>
<keyword evidence="9" id="KW-0001">2Fe-2S</keyword>
<evidence type="ECO:0000313" key="12">
    <source>
        <dbReference type="EMBL" id="BAI60928.1"/>
    </source>
</evidence>
<feature type="binding site" description="via persulfide group" evidence="9">
    <location>
        <position position="324"/>
    </location>
    <ligand>
        <name>[2Fe-2S] cluster</name>
        <dbReference type="ChEBI" id="CHEBI:190135"/>
        <note>ligand shared with IscU</note>
    </ligand>
</feature>
<dbReference type="EMBL" id="AP011532">
    <property type="protein sequence ID" value="BAI60928.1"/>
    <property type="molecule type" value="Genomic_DNA"/>
</dbReference>
<keyword evidence="13" id="KW-1185">Reference proteome</keyword>
<proteinExistence type="inferred from homology"/>
<dbReference type="eggNOG" id="arCOG00066">
    <property type="taxonomic scope" value="Archaea"/>
</dbReference>
<feature type="binding site" evidence="9">
    <location>
        <begin position="71"/>
        <end position="72"/>
    </location>
    <ligand>
        <name>pyridoxal 5'-phosphate</name>
        <dbReference type="ChEBI" id="CHEBI:597326"/>
    </ligand>
</feature>
<keyword evidence="3 9" id="KW-0963">Cytoplasm</keyword>
<dbReference type="PIRSF" id="PIRSF005572">
    <property type="entry name" value="NifS"/>
    <property type="match status" value="1"/>
</dbReference>
<dbReference type="STRING" id="304371.MCP_0856"/>
<feature type="binding site" evidence="9">
    <location>
        <position position="179"/>
    </location>
    <ligand>
        <name>pyridoxal 5'-phosphate</name>
        <dbReference type="ChEBI" id="CHEBI:597326"/>
    </ligand>
</feature>
<keyword evidence="8 9" id="KW-0411">Iron-sulfur</keyword>
<dbReference type="AlphaFoldDB" id="D1YWV6"/>